<evidence type="ECO:0000256" key="1">
    <source>
        <dbReference type="SAM" id="SignalP"/>
    </source>
</evidence>
<feature type="signal peptide" evidence="1">
    <location>
        <begin position="1"/>
        <end position="25"/>
    </location>
</feature>
<dbReference type="OrthoDB" id="10302070at2759"/>
<dbReference type="AlphaFoldDB" id="A0A815Y8U4"/>
<dbReference type="EMBL" id="CAJNOM010000820">
    <property type="protein sequence ID" value="CAF1567662.1"/>
    <property type="molecule type" value="Genomic_DNA"/>
</dbReference>
<evidence type="ECO:0000313" key="3">
    <source>
        <dbReference type="EMBL" id="CAF1567662.1"/>
    </source>
</evidence>
<keyword evidence="4" id="KW-1185">Reference proteome</keyword>
<reference evidence="3" key="1">
    <citation type="submission" date="2021-02" db="EMBL/GenBank/DDBJ databases">
        <authorList>
            <person name="Nowell W R."/>
        </authorList>
    </citation>
    <scope>NUCLEOTIDE SEQUENCE</scope>
</reference>
<sequence length="130" mass="15142">MLFIKITFLFLYSISNLCLITCLHCTNCTDIVLSFDNHGQLPKECQDKFVEADACQVSFRMNYITKEIHLDFTHGDDPKRNYQLNLSVLDKFDEPKNVNGNITYICKTENNCATLFYQTNLPKLIQNQYI</sequence>
<comment type="caution">
    <text evidence="3">The sequence shown here is derived from an EMBL/GenBank/DDBJ whole genome shotgun (WGS) entry which is preliminary data.</text>
</comment>
<protein>
    <submittedName>
        <fullName evidence="3">Uncharacterized protein</fullName>
    </submittedName>
</protein>
<keyword evidence="1" id="KW-0732">Signal</keyword>
<dbReference type="EMBL" id="CAJNOI010000471">
    <property type="protein sequence ID" value="CAF1287432.1"/>
    <property type="molecule type" value="Genomic_DNA"/>
</dbReference>
<dbReference type="Proteomes" id="UP000663832">
    <property type="component" value="Unassembled WGS sequence"/>
</dbReference>
<dbReference type="Proteomes" id="UP000663877">
    <property type="component" value="Unassembled WGS sequence"/>
</dbReference>
<proteinExistence type="predicted"/>
<accession>A0A815Y8U4</accession>
<name>A0A815Y8U4_9BILA</name>
<evidence type="ECO:0000313" key="4">
    <source>
        <dbReference type="Proteomes" id="UP000663832"/>
    </source>
</evidence>
<evidence type="ECO:0000313" key="2">
    <source>
        <dbReference type="EMBL" id="CAF1287432.1"/>
    </source>
</evidence>
<feature type="chain" id="PRO_5035608558" evidence="1">
    <location>
        <begin position="26"/>
        <end position="130"/>
    </location>
</feature>
<organism evidence="3 4">
    <name type="scientific">Adineta steineri</name>
    <dbReference type="NCBI Taxonomy" id="433720"/>
    <lineage>
        <taxon>Eukaryota</taxon>
        <taxon>Metazoa</taxon>
        <taxon>Spiralia</taxon>
        <taxon>Gnathifera</taxon>
        <taxon>Rotifera</taxon>
        <taxon>Eurotatoria</taxon>
        <taxon>Bdelloidea</taxon>
        <taxon>Adinetida</taxon>
        <taxon>Adinetidae</taxon>
        <taxon>Adineta</taxon>
    </lineage>
</organism>
<gene>
    <name evidence="2" type="ORF">BJG266_LOCUS31550</name>
    <name evidence="3" type="ORF">QVE165_LOCUS48490</name>
</gene>